<gene>
    <name evidence="4" type="ORF">GCM10023205_22400</name>
</gene>
<evidence type="ECO:0000256" key="2">
    <source>
        <dbReference type="ARBA" id="ARBA00022801"/>
    </source>
</evidence>
<dbReference type="PROSITE" id="PS01227">
    <property type="entry name" value="UPF0012"/>
    <property type="match status" value="1"/>
</dbReference>
<dbReference type="PROSITE" id="PS50263">
    <property type="entry name" value="CN_HYDROLASE"/>
    <property type="match status" value="1"/>
</dbReference>
<dbReference type="Gene3D" id="3.60.110.10">
    <property type="entry name" value="Carbon-nitrogen hydrolase"/>
    <property type="match status" value="1"/>
</dbReference>
<evidence type="ECO:0000256" key="1">
    <source>
        <dbReference type="ARBA" id="ARBA00010613"/>
    </source>
</evidence>
<reference evidence="5" key="1">
    <citation type="journal article" date="2019" name="Int. J. Syst. Evol. Microbiol.">
        <title>The Global Catalogue of Microorganisms (GCM) 10K type strain sequencing project: providing services to taxonomists for standard genome sequencing and annotation.</title>
        <authorList>
            <consortium name="The Broad Institute Genomics Platform"/>
            <consortium name="The Broad Institute Genome Sequencing Center for Infectious Disease"/>
            <person name="Wu L."/>
            <person name="Ma J."/>
        </authorList>
    </citation>
    <scope>NUCLEOTIDE SEQUENCE [LARGE SCALE GENOMIC DNA]</scope>
    <source>
        <strain evidence="5">JCM 17986</strain>
    </source>
</reference>
<evidence type="ECO:0000313" key="4">
    <source>
        <dbReference type="EMBL" id="GAA4959066.1"/>
    </source>
</evidence>
<comment type="caution">
    <text evidence="4">The sequence shown here is derived from an EMBL/GenBank/DDBJ whole genome shotgun (WGS) entry which is preliminary data.</text>
</comment>
<sequence length="321" mass="33074">MDGAAAESGAMAGAGSGTGSGVTVVACAQVRLAVGDPAANRAATLDAVDRAAEAGARIVVLPELANSGYVFRDAAEAAALAEPVGPPAGEGPGAEAAGPAVAAWTEAARRHGIVIVAGLAERAPDGLIRNSAVLIDPDGVRAVYRKAHLWGRESEFFVPGDAPPPVVATAFGDVGLMVCYDLEFPEWVRLPALSGAELLCAPVNWPYAPRPEGERPAEVVRVQADAAVNRMFVAACDRAGPERGTDWVGGSVITDPDGFPLAGPHPGEETLLIAECRLADARDKHIGTYNDVHADRRPELYAPVAVGTRDTVGDNPAKDSR</sequence>
<name>A0ABP9H1M5_9ACTN</name>
<dbReference type="InterPro" id="IPR001110">
    <property type="entry name" value="UPF0012_CS"/>
</dbReference>
<evidence type="ECO:0000313" key="5">
    <source>
        <dbReference type="Proteomes" id="UP001500466"/>
    </source>
</evidence>
<evidence type="ECO:0000259" key="3">
    <source>
        <dbReference type="PROSITE" id="PS50263"/>
    </source>
</evidence>
<comment type="similarity">
    <text evidence="1">Belongs to the carbon-nitrogen hydrolase superfamily. NIT1/NIT2 family.</text>
</comment>
<dbReference type="Pfam" id="PF00795">
    <property type="entry name" value="CN_hydrolase"/>
    <property type="match status" value="1"/>
</dbReference>
<dbReference type="InterPro" id="IPR036526">
    <property type="entry name" value="C-N_Hydrolase_sf"/>
</dbReference>
<keyword evidence="2" id="KW-0378">Hydrolase</keyword>
<feature type="domain" description="CN hydrolase" evidence="3">
    <location>
        <begin position="22"/>
        <end position="278"/>
    </location>
</feature>
<dbReference type="EMBL" id="BAABHS010000006">
    <property type="protein sequence ID" value="GAA4959066.1"/>
    <property type="molecule type" value="Genomic_DNA"/>
</dbReference>
<dbReference type="SUPFAM" id="SSF56317">
    <property type="entry name" value="Carbon-nitrogen hydrolase"/>
    <property type="match status" value="1"/>
</dbReference>
<accession>A0ABP9H1M5</accession>
<keyword evidence="5" id="KW-1185">Reference proteome</keyword>
<dbReference type="PANTHER" id="PTHR43674:SF2">
    <property type="entry name" value="BETA-UREIDOPROPIONASE"/>
    <property type="match status" value="1"/>
</dbReference>
<organism evidence="4 5">
    <name type="scientific">Yinghuangia aomiensis</name>
    <dbReference type="NCBI Taxonomy" id="676205"/>
    <lineage>
        <taxon>Bacteria</taxon>
        <taxon>Bacillati</taxon>
        <taxon>Actinomycetota</taxon>
        <taxon>Actinomycetes</taxon>
        <taxon>Kitasatosporales</taxon>
        <taxon>Streptomycetaceae</taxon>
        <taxon>Yinghuangia</taxon>
    </lineage>
</organism>
<dbReference type="PANTHER" id="PTHR43674">
    <property type="entry name" value="NITRILASE C965.09-RELATED"/>
    <property type="match status" value="1"/>
</dbReference>
<dbReference type="InterPro" id="IPR003010">
    <property type="entry name" value="C-N_Hydrolase"/>
</dbReference>
<proteinExistence type="inferred from homology"/>
<dbReference type="Proteomes" id="UP001500466">
    <property type="component" value="Unassembled WGS sequence"/>
</dbReference>
<dbReference type="RefSeq" id="WP_345675215.1">
    <property type="nucleotide sequence ID" value="NZ_BAABHS010000006.1"/>
</dbReference>
<dbReference type="InterPro" id="IPR050345">
    <property type="entry name" value="Aliph_Amidase/BUP"/>
</dbReference>
<protein>
    <submittedName>
        <fullName evidence="4">Nitrilase family protein</fullName>
    </submittedName>
</protein>